<dbReference type="SUPFAM" id="SSF46785">
    <property type="entry name" value="Winged helix' DNA-binding domain"/>
    <property type="match status" value="1"/>
</dbReference>
<name>A0A8X6X0J9_9ARAC</name>
<evidence type="ECO:0000313" key="10">
    <source>
        <dbReference type="Proteomes" id="UP000886998"/>
    </source>
</evidence>
<dbReference type="Pfam" id="PF07303">
    <property type="entry name" value="Occludin_ELL"/>
    <property type="match status" value="1"/>
</dbReference>
<gene>
    <name evidence="9" type="primary">ELL2_1</name>
    <name evidence="9" type="ORF">TNIN_274391</name>
</gene>
<evidence type="ECO:0000313" key="9">
    <source>
        <dbReference type="EMBL" id="GFY44110.1"/>
    </source>
</evidence>
<dbReference type="PANTHER" id="PTHR23288">
    <property type="entry name" value="OCCLUDIN AND RNA POLYMERASE II ELONGATION FACTOR ELL"/>
    <property type="match status" value="1"/>
</dbReference>
<dbReference type="InterPro" id="IPR010844">
    <property type="entry name" value="Occludin_ELL"/>
</dbReference>
<feature type="domain" description="OCEL" evidence="8">
    <location>
        <begin position="1167"/>
        <end position="1276"/>
    </location>
</feature>
<dbReference type="Gene3D" id="6.10.140.340">
    <property type="match status" value="1"/>
</dbReference>
<dbReference type="GO" id="GO:0000987">
    <property type="term" value="F:cis-regulatory region sequence-specific DNA binding"/>
    <property type="evidence" value="ECO:0007669"/>
    <property type="project" value="TreeGrafter"/>
</dbReference>
<dbReference type="GO" id="GO:0008023">
    <property type="term" value="C:transcription elongation factor complex"/>
    <property type="evidence" value="ECO:0007669"/>
    <property type="project" value="InterPro"/>
</dbReference>
<dbReference type="EMBL" id="BMAV01004062">
    <property type="protein sequence ID" value="GFY44110.1"/>
    <property type="molecule type" value="Genomic_DNA"/>
</dbReference>
<keyword evidence="9" id="KW-0251">Elongation factor</keyword>
<protein>
    <submittedName>
        <fullName evidence="9">RNA polymerase II elongation factor ELL2</fullName>
    </submittedName>
</protein>
<dbReference type="SUPFAM" id="SSF144292">
    <property type="entry name" value="occludin/ELL-like"/>
    <property type="match status" value="1"/>
</dbReference>
<dbReference type="InterPro" id="IPR036390">
    <property type="entry name" value="WH_DNA-bd_sf"/>
</dbReference>
<comment type="subcellular location">
    <subcellularLocation>
        <location evidence="1">Nucleus</location>
    </subcellularLocation>
</comment>
<evidence type="ECO:0000256" key="2">
    <source>
        <dbReference type="ARBA" id="ARBA00009171"/>
    </source>
</evidence>
<evidence type="ECO:0000256" key="6">
    <source>
        <dbReference type="PROSITE-ProRule" id="PRU01324"/>
    </source>
</evidence>
<evidence type="ECO:0000256" key="4">
    <source>
        <dbReference type="ARBA" id="ARBA00023163"/>
    </source>
</evidence>
<dbReference type="PANTHER" id="PTHR23288:SF17">
    <property type="entry name" value="RNA POLYMERASE II ELONGATION FACTOR ELL"/>
    <property type="match status" value="1"/>
</dbReference>
<evidence type="ECO:0000256" key="5">
    <source>
        <dbReference type="ARBA" id="ARBA00023242"/>
    </source>
</evidence>
<evidence type="ECO:0000256" key="3">
    <source>
        <dbReference type="ARBA" id="ARBA00023015"/>
    </source>
</evidence>
<keyword evidence="9" id="KW-0648">Protein biosynthesis</keyword>
<keyword evidence="10" id="KW-1185">Reference proteome</keyword>
<feature type="region of interest" description="Disordered" evidence="7">
    <location>
        <begin position="299"/>
        <end position="324"/>
    </location>
</feature>
<dbReference type="Proteomes" id="UP000886998">
    <property type="component" value="Unassembled WGS sequence"/>
</dbReference>
<dbReference type="GO" id="GO:0006368">
    <property type="term" value="P:transcription elongation by RNA polymerase II"/>
    <property type="evidence" value="ECO:0007669"/>
    <property type="project" value="InterPro"/>
</dbReference>
<reference evidence="9" key="1">
    <citation type="submission" date="2020-08" db="EMBL/GenBank/DDBJ databases">
        <title>Multicomponent nature underlies the extraordinary mechanical properties of spider dragline silk.</title>
        <authorList>
            <person name="Kono N."/>
            <person name="Nakamura H."/>
            <person name="Mori M."/>
            <person name="Yoshida Y."/>
            <person name="Ohtoshi R."/>
            <person name="Malay A.D."/>
            <person name="Moran D.A.P."/>
            <person name="Tomita M."/>
            <person name="Numata K."/>
            <person name="Arakawa K."/>
        </authorList>
    </citation>
    <scope>NUCLEOTIDE SEQUENCE</scope>
</reference>
<comment type="caution">
    <text evidence="9">The sequence shown here is derived from an EMBL/GenBank/DDBJ whole genome shotgun (WGS) entry which is preliminary data.</text>
</comment>
<dbReference type="InterPro" id="IPR042065">
    <property type="entry name" value="E3_ELL-like"/>
</dbReference>
<evidence type="ECO:0000256" key="7">
    <source>
        <dbReference type="SAM" id="MobiDB-lite"/>
    </source>
</evidence>
<dbReference type="GO" id="GO:0032968">
    <property type="term" value="P:positive regulation of transcription elongation by RNA polymerase II"/>
    <property type="evidence" value="ECO:0007669"/>
    <property type="project" value="TreeGrafter"/>
</dbReference>
<sequence length="1283" mass="145440">MDSLSNGNQYGLQLMDKERNSKVLVFLRLTGPALEAIDEYLTNQDGSLKPTIQFTNNKGLIWSFLFLHKLTTIKSLKYDLEQLLSKNCSVVGQKIKINNSSSAMNGAPLKPVSGSNTFILPMQKIDACSTSLKTNLDIKGLSLRDRIIHILALRPYKKPELLLRLKKEGILEKDKNNLTAVLAQVSVLKKNVHHLTESLWKEVQCNWKLYSKEDAKIIQEKIENHCQSKKRPAIHANQLDKKNLGDGEISNTYQPSKKQRISHFNGKSDNGFDPVALMKVPFQQLKDLKSDGINKSQIPASLESFQSSKKKKSKKKKRKKNKKTFIDWDNPDKSFNLDCITNATNPVSVQNNSLLMKVSKSPHHSESSSSISPPMEFRIPGSTESFTLDPKFSTMNSASFSENSNSVSSPVMSPIPKPIKTNSVFPLLKSPIPEKAELSPISRCHMINSVTPCGEYPISEHKIVNHVCPLLKSSPIQGQMKISSVSPLKESPIPEHKTNFKNSSVISAVSEKSELSSFPSVVEFFTPINKSEGENINFPIKPLPKFKKSCLVSPHTKSPDPKYTDLINQNNLNVTNSSSENNISFSAQVTSYTKSSGSEKKINASNQDLINLKSFEQKIISMPQSTTVSHVVPFDYRKVLYNIFNYIHTMLIFEQHSEQSSINKESTMICVNPENHAQNTNFEKFLMPCHTSKFVGQNPNVVPVQSNKQDKILHANSKNSPMIHDAAELKKQDSNQFCRDKDVILCDKPDNPGSPMEVSDPVPAQESAVPNVNQDNKIQDANSKNFLIIHNNAELKMQDSNQLCQEKDLNILWDKPNDPKSFMKVSNSVPAQESAMLSNIQDDNSKNSLLFHNNVELKVQNSNKICRENSVNILCDKQDVREPFMEISDPVPASKSIIPNNKQDSQIQDANFKNSLIIHNTVDLRMQDANQFFGENNINILCDKPEEPESFMEISNPVPAQESTMLSAVQDNKVQAANSLIIHNNAELKIENSNQFCRDKDLNSLCDKPGDAESFMKISNPVRAQESTILNDKQDDEMPVANFKNSVHNNAELRKQESNQFCTENNSLAKISDIVSGQEYTMLSDIQDNEMRDDNSKNSLLIRNNAELRIQDSNQFCMDKGLNIMCNKQNREILYTNSMQSHMDWKITKCNILPNFSTLAADPVSDHEFKKYYVKITSIDQRNIYKAYFESEYLTYCNLWESLKPVFDRFEALENILKKSQEGTKEHESVKYLLCNTYSEYLQDPNFINVVNKRNLLHEKLDYIRKLIIEYDEKEQLNQFNTQ</sequence>
<evidence type="ECO:0000256" key="1">
    <source>
        <dbReference type="ARBA" id="ARBA00004123"/>
    </source>
</evidence>
<dbReference type="GO" id="GO:0042795">
    <property type="term" value="P:snRNA transcription by RNA polymerase II"/>
    <property type="evidence" value="ECO:0007669"/>
    <property type="project" value="TreeGrafter"/>
</dbReference>
<evidence type="ECO:0000259" key="8">
    <source>
        <dbReference type="PROSITE" id="PS51980"/>
    </source>
</evidence>
<keyword evidence="3" id="KW-0805">Transcription regulation</keyword>
<keyword evidence="4" id="KW-0804">Transcription</keyword>
<dbReference type="GO" id="GO:0003746">
    <property type="term" value="F:translation elongation factor activity"/>
    <property type="evidence" value="ECO:0007669"/>
    <property type="project" value="UniProtKB-KW"/>
</dbReference>
<dbReference type="InterPro" id="IPR019464">
    <property type="entry name" value="ELL_N"/>
</dbReference>
<accession>A0A8X6X0J9</accession>
<dbReference type="PROSITE" id="PS51980">
    <property type="entry name" value="OCEL"/>
    <property type="match status" value="1"/>
</dbReference>
<dbReference type="InterPro" id="IPR031176">
    <property type="entry name" value="ELL/occludin"/>
</dbReference>
<dbReference type="Pfam" id="PF10390">
    <property type="entry name" value="ELL"/>
    <property type="match status" value="2"/>
</dbReference>
<feature type="compositionally biased region" description="Basic residues" evidence="7">
    <location>
        <begin position="308"/>
        <end position="323"/>
    </location>
</feature>
<comment type="similarity">
    <text evidence="2 6">Belongs to the ELL/occludin family.</text>
</comment>
<dbReference type="OrthoDB" id="6284217at2759"/>
<proteinExistence type="inferred from homology"/>
<keyword evidence="5" id="KW-0539">Nucleus</keyword>
<organism evidence="9 10">
    <name type="scientific">Trichonephila inaurata madagascariensis</name>
    <dbReference type="NCBI Taxonomy" id="2747483"/>
    <lineage>
        <taxon>Eukaryota</taxon>
        <taxon>Metazoa</taxon>
        <taxon>Ecdysozoa</taxon>
        <taxon>Arthropoda</taxon>
        <taxon>Chelicerata</taxon>
        <taxon>Arachnida</taxon>
        <taxon>Araneae</taxon>
        <taxon>Araneomorphae</taxon>
        <taxon>Entelegynae</taxon>
        <taxon>Araneoidea</taxon>
        <taxon>Nephilidae</taxon>
        <taxon>Trichonephila</taxon>
        <taxon>Trichonephila inaurata</taxon>
    </lineage>
</organism>
<dbReference type="Gene3D" id="1.10.10.2670">
    <property type="entry name" value="E3 ubiquitin-protein ligase"/>
    <property type="match status" value="1"/>
</dbReference>